<dbReference type="OrthoDB" id="4048724at2"/>
<dbReference type="RefSeq" id="WP_127700327.1">
    <property type="nucleotide sequence ID" value="NZ_SACS01000019.1"/>
</dbReference>
<dbReference type="InterPro" id="IPR045617">
    <property type="entry name" value="DUF6445"/>
</dbReference>
<dbReference type="AlphaFoldDB" id="A0A437QIK2"/>
<evidence type="ECO:0000313" key="2">
    <source>
        <dbReference type="Proteomes" id="UP000283077"/>
    </source>
</evidence>
<accession>A0A437QIK2</accession>
<evidence type="ECO:0000313" key="1">
    <source>
        <dbReference type="EMBL" id="RVU34355.1"/>
    </source>
</evidence>
<keyword evidence="2" id="KW-1185">Reference proteome</keyword>
<dbReference type="Proteomes" id="UP000283077">
    <property type="component" value="Unassembled WGS sequence"/>
</dbReference>
<protein>
    <submittedName>
        <fullName evidence="1">Uncharacterized protein</fullName>
    </submittedName>
</protein>
<dbReference type="EMBL" id="SACS01000019">
    <property type="protein sequence ID" value="RVU34355.1"/>
    <property type="molecule type" value="Genomic_DNA"/>
</dbReference>
<organism evidence="1 2">
    <name type="scientific">Rheinheimera riviphila</name>
    <dbReference type="NCBI Taxonomy" id="1834037"/>
    <lineage>
        <taxon>Bacteria</taxon>
        <taxon>Pseudomonadati</taxon>
        <taxon>Pseudomonadota</taxon>
        <taxon>Gammaproteobacteria</taxon>
        <taxon>Chromatiales</taxon>
        <taxon>Chromatiaceae</taxon>
        <taxon>Rheinheimera</taxon>
    </lineage>
</organism>
<sequence>MTDVASDAASAFVINTILKPQLIYVGTQQTPVLIIDDLALDLPALLADAASADFQADAYSYYPGVRALLPRPYVIAVLDAVYQLIYQVYQVPSERRLKPQDIYYSLITSAEQDLKPLQCLPHFDSTDRYYFALLHYLSPEPHGGTGLFRHRPTGLEKISAATQARYFQAAEQHLAHFGAPPQRYCVETNDHFELYQKLEYRQNRLVIYPGNLLHSSLVNPATDIAASISEGRLTANIFINFLA</sequence>
<reference evidence="1 2" key="1">
    <citation type="submission" date="2019-01" db="EMBL/GenBank/DDBJ databases">
        <authorList>
            <person name="Chen W.-M."/>
        </authorList>
    </citation>
    <scope>NUCLEOTIDE SEQUENCE [LARGE SCALE GENOMIC DNA]</scope>
    <source>
        <strain evidence="1 2">KYPC3</strain>
    </source>
</reference>
<proteinExistence type="predicted"/>
<gene>
    <name evidence="1" type="ORF">EOE67_15925</name>
</gene>
<comment type="caution">
    <text evidence="1">The sequence shown here is derived from an EMBL/GenBank/DDBJ whole genome shotgun (WGS) entry which is preliminary data.</text>
</comment>
<name>A0A437QIK2_9GAMM</name>
<dbReference type="Pfam" id="PF20043">
    <property type="entry name" value="DUF6445"/>
    <property type="match status" value="1"/>
</dbReference>